<evidence type="ECO:0000259" key="1">
    <source>
        <dbReference type="Pfam" id="PF13175"/>
    </source>
</evidence>
<evidence type="ECO:0000313" key="2">
    <source>
        <dbReference type="EMBL" id="OKZ05510.1"/>
    </source>
</evidence>
<dbReference type="EMBL" id="MNQR01000057">
    <property type="protein sequence ID" value="OKZ05510.1"/>
    <property type="molecule type" value="Genomic_DNA"/>
</dbReference>
<dbReference type="InterPro" id="IPR041685">
    <property type="entry name" value="AAA_GajA/Old/RecF-like"/>
</dbReference>
<comment type="caution">
    <text evidence="2">The sequence shown here is derived from an EMBL/GenBank/DDBJ whole genome shotgun (WGS) entry which is preliminary data.</text>
</comment>
<name>A0A854BSR4_9BACT</name>
<accession>A0A854BSR4</accession>
<reference evidence="2 3" key="1">
    <citation type="journal article" date="2016" name="Nat. Biotechnol.">
        <title>Measurement of bacterial replication rates in microbial communities.</title>
        <authorList>
            <person name="Brown C.T."/>
            <person name="Olm M.R."/>
            <person name="Thomas B.C."/>
            <person name="Banfield J.F."/>
        </authorList>
    </citation>
    <scope>NUCLEOTIDE SEQUENCE [LARGE SCALE GENOMIC DNA]</scope>
    <source>
        <strain evidence="2">45_130</strain>
    </source>
</reference>
<dbReference type="Pfam" id="PF13175">
    <property type="entry name" value="AAA_15"/>
    <property type="match status" value="1"/>
</dbReference>
<evidence type="ECO:0000313" key="3">
    <source>
        <dbReference type="Proteomes" id="UP000186685"/>
    </source>
</evidence>
<sequence>MIFYKAAILSNKQSKLLFEEPEARIYPLSVINVVQSVINLTNNQFFITTHSPYIIDALLEQLNDEVAIYFVDMKSGNTTV</sequence>
<protein>
    <recommendedName>
        <fullName evidence="1">Endonuclease GajA/Old nuclease/RecF-like AAA domain-containing protein</fullName>
    </recommendedName>
</protein>
<dbReference type="GO" id="GO:0016887">
    <property type="term" value="F:ATP hydrolysis activity"/>
    <property type="evidence" value="ECO:0007669"/>
    <property type="project" value="InterPro"/>
</dbReference>
<proteinExistence type="predicted"/>
<dbReference type="GO" id="GO:0005524">
    <property type="term" value="F:ATP binding"/>
    <property type="evidence" value="ECO:0007669"/>
    <property type="project" value="InterPro"/>
</dbReference>
<dbReference type="AlphaFoldDB" id="A0A854BSR4"/>
<gene>
    <name evidence="2" type="ORF">BHV76_12305</name>
</gene>
<organism evidence="2 3">
    <name type="scientific">Phocaeicola plebeius</name>
    <dbReference type="NCBI Taxonomy" id="310297"/>
    <lineage>
        <taxon>Bacteria</taxon>
        <taxon>Pseudomonadati</taxon>
        <taxon>Bacteroidota</taxon>
        <taxon>Bacteroidia</taxon>
        <taxon>Bacteroidales</taxon>
        <taxon>Bacteroidaceae</taxon>
        <taxon>Phocaeicola</taxon>
    </lineage>
</organism>
<feature type="domain" description="Endonuclease GajA/Old nuclease/RecF-like AAA" evidence="1">
    <location>
        <begin position="11"/>
        <end position="55"/>
    </location>
</feature>
<dbReference type="Proteomes" id="UP000186685">
    <property type="component" value="Unassembled WGS sequence"/>
</dbReference>